<evidence type="ECO:0000313" key="2">
    <source>
        <dbReference type="Proteomes" id="UP000038010"/>
    </source>
</evidence>
<evidence type="ECO:0000313" key="1">
    <source>
        <dbReference type="EMBL" id="KPI45284.1"/>
    </source>
</evidence>
<reference evidence="1 2" key="1">
    <citation type="submission" date="2015-06" db="EMBL/GenBank/DDBJ databases">
        <title>Draft genome of the ant-associated black yeast Phialophora attae CBS 131958.</title>
        <authorList>
            <person name="Moreno L.F."/>
            <person name="Stielow B.J."/>
            <person name="de Hoog S."/>
            <person name="Vicente V.A."/>
            <person name="Weiss V.A."/>
            <person name="de Vries M."/>
            <person name="Cruz L.M."/>
            <person name="Souza E.M."/>
        </authorList>
    </citation>
    <scope>NUCLEOTIDE SEQUENCE [LARGE SCALE GENOMIC DNA]</scope>
    <source>
        <strain evidence="1 2">CBS 131958</strain>
    </source>
</reference>
<dbReference type="VEuPathDB" id="FungiDB:AB675_2646"/>
<accession>A0A0N1HAT1</accession>
<dbReference type="GeneID" id="28734515"/>
<organism evidence="1 2">
    <name type="scientific">Cyphellophora attinorum</name>
    <dbReference type="NCBI Taxonomy" id="1664694"/>
    <lineage>
        <taxon>Eukaryota</taxon>
        <taxon>Fungi</taxon>
        <taxon>Dikarya</taxon>
        <taxon>Ascomycota</taxon>
        <taxon>Pezizomycotina</taxon>
        <taxon>Eurotiomycetes</taxon>
        <taxon>Chaetothyriomycetidae</taxon>
        <taxon>Chaetothyriales</taxon>
        <taxon>Cyphellophoraceae</taxon>
        <taxon>Cyphellophora</taxon>
    </lineage>
</organism>
<gene>
    <name evidence="1" type="ORF">AB675_2646</name>
</gene>
<sequence length="46" mass="5343">MSREIPTVSICFRVIESVEIMTGYGFERGWDFQWTKTDKCPVVAKT</sequence>
<dbReference type="AlphaFoldDB" id="A0A0N1HAT1"/>
<proteinExistence type="predicted"/>
<dbReference type="RefSeq" id="XP_018005247.1">
    <property type="nucleotide sequence ID" value="XM_018142635.1"/>
</dbReference>
<dbReference type="Proteomes" id="UP000038010">
    <property type="component" value="Unassembled WGS sequence"/>
</dbReference>
<dbReference type="EMBL" id="LFJN01000002">
    <property type="protein sequence ID" value="KPI45284.1"/>
    <property type="molecule type" value="Genomic_DNA"/>
</dbReference>
<keyword evidence="2" id="KW-1185">Reference proteome</keyword>
<name>A0A0N1HAT1_9EURO</name>
<comment type="caution">
    <text evidence="1">The sequence shown here is derived from an EMBL/GenBank/DDBJ whole genome shotgun (WGS) entry which is preliminary data.</text>
</comment>
<protein>
    <submittedName>
        <fullName evidence="1">Uncharacterized protein</fullName>
    </submittedName>
</protein>